<accession>A0A0F8Z3C0</accession>
<feature type="non-terminal residue" evidence="1">
    <location>
        <position position="105"/>
    </location>
</feature>
<comment type="caution">
    <text evidence="1">The sequence shown here is derived from an EMBL/GenBank/DDBJ whole genome shotgun (WGS) entry which is preliminary data.</text>
</comment>
<evidence type="ECO:0000313" key="1">
    <source>
        <dbReference type="EMBL" id="KKK80545.1"/>
    </source>
</evidence>
<sequence length="105" mass="12671">MSRFRRLKGPLCGCRMCNEYTKWCPTRRRWNKFVHGHQNRGKNNSCYGKIGKTHPHFNKENAEKKAKEPPLCKCNCGNRTKWDTNKNKYNDYLRGHYWKIFPCMK</sequence>
<dbReference type="EMBL" id="LAZR01053531">
    <property type="protein sequence ID" value="KKK80545.1"/>
    <property type="molecule type" value="Genomic_DNA"/>
</dbReference>
<proteinExistence type="predicted"/>
<protein>
    <submittedName>
        <fullName evidence="1">Uncharacterized protein</fullName>
    </submittedName>
</protein>
<organism evidence="1">
    <name type="scientific">marine sediment metagenome</name>
    <dbReference type="NCBI Taxonomy" id="412755"/>
    <lineage>
        <taxon>unclassified sequences</taxon>
        <taxon>metagenomes</taxon>
        <taxon>ecological metagenomes</taxon>
    </lineage>
</organism>
<dbReference type="AlphaFoldDB" id="A0A0F8Z3C0"/>
<gene>
    <name evidence="1" type="ORF">LCGC14_2822410</name>
</gene>
<reference evidence="1" key="1">
    <citation type="journal article" date="2015" name="Nature">
        <title>Complex archaea that bridge the gap between prokaryotes and eukaryotes.</title>
        <authorList>
            <person name="Spang A."/>
            <person name="Saw J.H."/>
            <person name="Jorgensen S.L."/>
            <person name="Zaremba-Niedzwiedzka K."/>
            <person name="Martijn J."/>
            <person name="Lind A.E."/>
            <person name="van Eijk R."/>
            <person name="Schleper C."/>
            <person name="Guy L."/>
            <person name="Ettema T.J."/>
        </authorList>
    </citation>
    <scope>NUCLEOTIDE SEQUENCE</scope>
</reference>
<name>A0A0F8Z3C0_9ZZZZ</name>